<sequence>MCIEHLPKLEVVHNFANCAPYCDEYCLPSVTRISGLQHLRIQLRNLQPELLQWFPNVTHLKIDLQSSQTIDEAVMTALLQFKKIKSLVLSGCGSAAILDRVLDQFGHQLHTLAIESILDQTGNSFRFETINKSCPNLETLILRNVNMIDSDRVKNFAKLKNFQWIKPETGSIDFCLSNVLLAPKLECLEMLNAEMNLDDLKNASTLITERKILKNAKIFRDDLLPTFEIRSCSRSSRSFEIPPWTTWTMWDFCV</sequence>
<gene>
    <name evidence="1" type="ORF">CLODIP_2_CD01952</name>
</gene>
<dbReference type="SUPFAM" id="SSF52047">
    <property type="entry name" value="RNI-like"/>
    <property type="match status" value="1"/>
</dbReference>
<accession>A0A8S1DY14</accession>
<organism evidence="1 2">
    <name type="scientific">Cloeon dipterum</name>
    <dbReference type="NCBI Taxonomy" id="197152"/>
    <lineage>
        <taxon>Eukaryota</taxon>
        <taxon>Metazoa</taxon>
        <taxon>Ecdysozoa</taxon>
        <taxon>Arthropoda</taxon>
        <taxon>Hexapoda</taxon>
        <taxon>Insecta</taxon>
        <taxon>Pterygota</taxon>
        <taxon>Palaeoptera</taxon>
        <taxon>Ephemeroptera</taxon>
        <taxon>Pisciforma</taxon>
        <taxon>Baetidae</taxon>
        <taxon>Cloeon</taxon>
    </lineage>
</organism>
<reference evidence="1 2" key="1">
    <citation type="submission" date="2020-04" db="EMBL/GenBank/DDBJ databases">
        <authorList>
            <person name="Alioto T."/>
            <person name="Alioto T."/>
            <person name="Gomez Garrido J."/>
        </authorList>
    </citation>
    <scope>NUCLEOTIDE SEQUENCE [LARGE SCALE GENOMIC DNA]</scope>
</reference>
<proteinExistence type="predicted"/>
<dbReference type="OrthoDB" id="10036956at2759"/>
<keyword evidence="2" id="KW-1185">Reference proteome</keyword>
<dbReference type="AlphaFoldDB" id="A0A8S1DY14"/>
<evidence type="ECO:0000313" key="1">
    <source>
        <dbReference type="EMBL" id="CAB3385483.1"/>
    </source>
</evidence>
<comment type="caution">
    <text evidence="1">The sequence shown here is derived from an EMBL/GenBank/DDBJ whole genome shotgun (WGS) entry which is preliminary data.</text>
</comment>
<protein>
    <submittedName>
        <fullName evidence="1">Uncharacterized protein</fullName>
    </submittedName>
</protein>
<evidence type="ECO:0000313" key="2">
    <source>
        <dbReference type="Proteomes" id="UP000494165"/>
    </source>
</evidence>
<dbReference type="Proteomes" id="UP000494165">
    <property type="component" value="Unassembled WGS sequence"/>
</dbReference>
<name>A0A8S1DY14_9INSE</name>
<dbReference type="EMBL" id="CADEPI010000416">
    <property type="protein sequence ID" value="CAB3385483.1"/>
    <property type="molecule type" value="Genomic_DNA"/>
</dbReference>
<dbReference type="Gene3D" id="3.80.10.10">
    <property type="entry name" value="Ribonuclease Inhibitor"/>
    <property type="match status" value="1"/>
</dbReference>
<dbReference type="InterPro" id="IPR032675">
    <property type="entry name" value="LRR_dom_sf"/>
</dbReference>